<dbReference type="GO" id="GO:0003677">
    <property type="term" value="F:DNA binding"/>
    <property type="evidence" value="ECO:0007669"/>
    <property type="project" value="UniProtKB-KW"/>
</dbReference>
<dbReference type="SUPFAM" id="SSF47413">
    <property type="entry name" value="lambda repressor-like DNA-binding domains"/>
    <property type="match status" value="1"/>
</dbReference>
<keyword evidence="1" id="KW-0805">Transcription regulation</keyword>
<keyword evidence="6" id="KW-1185">Reference proteome</keyword>
<organism evidence="5 6">
    <name type="scientific">Pendulispora brunnea</name>
    <dbReference type="NCBI Taxonomy" id="2905690"/>
    <lineage>
        <taxon>Bacteria</taxon>
        <taxon>Pseudomonadati</taxon>
        <taxon>Myxococcota</taxon>
        <taxon>Myxococcia</taxon>
        <taxon>Myxococcales</taxon>
        <taxon>Sorangiineae</taxon>
        <taxon>Pendulisporaceae</taxon>
        <taxon>Pendulispora</taxon>
    </lineage>
</organism>
<dbReference type="PANTHER" id="PTHR30146:SF153">
    <property type="entry name" value="LACTOSE OPERON REPRESSOR"/>
    <property type="match status" value="1"/>
</dbReference>
<dbReference type="Gene3D" id="1.10.260.40">
    <property type="entry name" value="lambda repressor-like DNA-binding domains"/>
    <property type="match status" value="1"/>
</dbReference>
<evidence type="ECO:0000256" key="2">
    <source>
        <dbReference type="ARBA" id="ARBA00023125"/>
    </source>
</evidence>
<dbReference type="PROSITE" id="PS00356">
    <property type="entry name" value="HTH_LACI_1"/>
    <property type="match status" value="1"/>
</dbReference>
<dbReference type="PROSITE" id="PS50932">
    <property type="entry name" value="HTH_LACI_2"/>
    <property type="match status" value="1"/>
</dbReference>
<dbReference type="Pfam" id="PF00356">
    <property type="entry name" value="LacI"/>
    <property type="match status" value="1"/>
</dbReference>
<dbReference type="InterPro" id="IPR010982">
    <property type="entry name" value="Lambda_DNA-bd_dom_sf"/>
</dbReference>
<dbReference type="InterPro" id="IPR046335">
    <property type="entry name" value="LacI/GalR-like_sensor"/>
</dbReference>
<dbReference type="CDD" id="cd01545">
    <property type="entry name" value="PBP1_SalR"/>
    <property type="match status" value="1"/>
</dbReference>
<dbReference type="PANTHER" id="PTHR30146">
    <property type="entry name" value="LACI-RELATED TRANSCRIPTIONAL REPRESSOR"/>
    <property type="match status" value="1"/>
</dbReference>
<evidence type="ECO:0000313" key="5">
    <source>
        <dbReference type="EMBL" id="WXA92154.1"/>
    </source>
</evidence>
<name>A0ABZ2K5T2_9BACT</name>
<feature type="domain" description="HTH lacI-type" evidence="4">
    <location>
        <begin position="5"/>
        <end position="59"/>
    </location>
</feature>
<dbReference type="InterPro" id="IPR028082">
    <property type="entry name" value="Peripla_BP_I"/>
</dbReference>
<keyword evidence="3" id="KW-0804">Transcription</keyword>
<dbReference type="CDD" id="cd01392">
    <property type="entry name" value="HTH_LacI"/>
    <property type="match status" value="1"/>
</dbReference>
<proteinExistence type="predicted"/>
<evidence type="ECO:0000259" key="4">
    <source>
        <dbReference type="PROSITE" id="PS50932"/>
    </source>
</evidence>
<sequence>MNRRPTINDIARLARVSKKTVSRVINQSPLVRDDTRERINAIIAETGFVPDPQARGLAFRRSFLVGMIYDNPNPQYVVNMQAGLLDGMRGSGFELVVHPCNRQSPTFLSDVRDFVERLKLFGVVLPPSASEDERLPPIFDELDCAYVRIASVAMDDPEAMVVTNDHVGGIVAARHLVELGHRRVGHISGPPTFRSAHERKRGFAQELAAHDVKLLSKNVAEGAYSFESGIACAEKLLARTPRITGIFCGNDEMAAGVLYAARKAGISVPRELSVVGYDDFQVAARVWPPLTTVCTPTREVGRIAADQLLRSVGDAHGVRYDPQAILPTLVVRESTGPAPKDA</sequence>
<dbReference type="Gene3D" id="3.40.50.2300">
    <property type="match status" value="2"/>
</dbReference>
<dbReference type="SMART" id="SM00354">
    <property type="entry name" value="HTH_LACI"/>
    <property type="match status" value="1"/>
</dbReference>
<dbReference type="SUPFAM" id="SSF53822">
    <property type="entry name" value="Periplasmic binding protein-like I"/>
    <property type="match status" value="1"/>
</dbReference>
<dbReference type="InterPro" id="IPR000843">
    <property type="entry name" value="HTH_LacI"/>
</dbReference>
<dbReference type="EMBL" id="CP089982">
    <property type="protein sequence ID" value="WXA92154.1"/>
    <property type="molecule type" value="Genomic_DNA"/>
</dbReference>
<dbReference type="Pfam" id="PF13377">
    <property type="entry name" value="Peripla_BP_3"/>
    <property type="match status" value="1"/>
</dbReference>
<dbReference type="RefSeq" id="WP_394842771.1">
    <property type="nucleotide sequence ID" value="NZ_CP089982.1"/>
</dbReference>
<evidence type="ECO:0000256" key="1">
    <source>
        <dbReference type="ARBA" id="ARBA00023015"/>
    </source>
</evidence>
<protein>
    <submittedName>
        <fullName evidence="5">LacI family DNA-binding transcriptional regulator</fullName>
    </submittedName>
</protein>
<keyword evidence="2 5" id="KW-0238">DNA-binding</keyword>
<gene>
    <name evidence="5" type="ORF">LZC95_37585</name>
</gene>
<accession>A0ABZ2K5T2</accession>
<evidence type="ECO:0000256" key="3">
    <source>
        <dbReference type="ARBA" id="ARBA00023163"/>
    </source>
</evidence>
<dbReference type="PRINTS" id="PR00036">
    <property type="entry name" value="HTHLACI"/>
</dbReference>
<reference evidence="5 6" key="1">
    <citation type="submission" date="2021-12" db="EMBL/GenBank/DDBJ databases">
        <title>Discovery of the Pendulisporaceae a myxobacterial family with distinct sporulation behavior and unique specialized metabolism.</title>
        <authorList>
            <person name="Garcia R."/>
            <person name="Popoff A."/>
            <person name="Bader C.D."/>
            <person name="Loehr J."/>
            <person name="Walesch S."/>
            <person name="Walt C."/>
            <person name="Boldt J."/>
            <person name="Bunk B."/>
            <person name="Haeckl F.J.F.P.J."/>
            <person name="Gunesch A.P."/>
            <person name="Birkelbach J."/>
            <person name="Nuebel U."/>
            <person name="Pietschmann T."/>
            <person name="Bach T."/>
            <person name="Mueller R."/>
        </authorList>
    </citation>
    <scope>NUCLEOTIDE SEQUENCE [LARGE SCALE GENOMIC DNA]</scope>
    <source>
        <strain evidence="5 6">MSr12523</strain>
    </source>
</reference>
<evidence type="ECO:0000313" key="6">
    <source>
        <dbReference type="Proteomes" id="UP001379533"/>
    </source>
</evidence>
<dbReference type="Proteomes" id="UP001379533">
    <property type="component" value="Chromosome"/>
</dbReference>